<name>A0A5C1AL06_9BACT</name>
<sequence>MASDLINADEVDRRFLWLTGTAEKLARRNKLPHYLLPDGGLRFQWAEVASMVRHIQPTAESVQRHTKS</sequence>
<protein>
    <recommendedName>
        <fullName evidence="3">DNA-binding protein</fullName>
    </recommendedName>
</protein>
<proteinExistence type="predicted"/>
<dbReference type="KEGG" id="lrs:PX52LOC_06993"/>
<evidence type="ECO:0000313" key="2">
    <source>
        <dbReference type="Proteomes" id="UP000324974"/>
    </source>
</evidence>
<accession>A0A5C1AL06</accession>
<gene>
    <name evidence="1" type="ORF">PX52LOC_06993</name>
</gene>
<dbReference type="RefSeq" id="WP_149114252.1">
    <property type="nucleotide sequence ID" value="NZ_CP042425.1"/>
</dbReference>
<evidence type="ECO:0000313" key="1">
    <source>
        <dbReference type="EMBL" id="QEL19911.1"/>
    </source>
</evidence>
<keyword evidence="2" id="KW-1185">Reference proteome</keyword>
<reference evidence="2" key="1">
    <citation type="submission" date="2019-08" db="EMBL/GenBank/DDBJ databases">
        <title>Limnoglobus roseus gen. nov., sp. nov., a novel freshwater planctomycete with a giant genome from the family Gemmataceae.</title>
        <authorList>
            <person name="Kulichevskaya I.S."/>
            <person name="Naumoff D.G."/>
            <person name="Miroshnikov K."/>
            <person name="Ivanova A."/>
            <person name="Philippov D.A."/>
            <person name="Hakobyan A."/>
            <person name="Rijpstra I.C."/>
            <person name="Sinninghe Damste J.S."/>
            <person name="Liesack W."/>
            <person name="Dedysh S.N."/>
        </authorList>
    </citation>
    <scope>NUCLEOTIDE SEQUENCE [LARGE SCALE GENOMIC DNA]</scope>
    <source>
        <strain evidence="2">PX52</strain>
    </source>
</reference>
<dbReference type="Proteomes" id="UP000324974">
    <property type="component" value="Chromosome"/>
</dbReference>
<evidence type="ECO:0008006" key="3">
    <source>
        <dbReference type="Google" id="ProtNLM"/>
    </source>
</evidence>
<organism evidence="1 2">
    <name type="scientific">Limnoglobus roseus</name>
    <dbReference type="NCBI Taxonomy" id="2598579"/>
    <lineage>
        <taxon>Bacteria</taxon>
        <taxon>Pseudomonadati</taxon>
        <taxon>Planctomycetota</taxon>
        <taxon>Planctomycetia</taxon>
        <taxon>Gemmatales</taxon>
        <taxon>Gemmataceae</taxon>
        <taxon>Limnoglobus</taxon>
    </lineage>
</organism>
<dbReference type="EMBL" id="CP042425">
    <property type="protein sequence ID" value="QEL19911.1"/>
    <property type="molecule type" value="Genomic_DNA"/>
</dbReference>
<dbReference type="AlphaFoldDB" id="A0A5C1AL06"/>
<dbReference type="OrthoDB" id="7596417at2"/>